<dbReference type="HOGENOM" id="CLU_2049352_0_0_1"/>
<evidence type="ECO:0000313" key="3">
    <source>
        <dbReference type="Proteomes" id="UP000008177"/>
    </source>
</evidence>
<feature type="compositionally biased region" description="Polar residues" evidence="1">
    <location>
        <begin position="23"/>
        <end position="55"/>
    </location>
</feature>
<sequence>MSNTNQIIQTTHKSRLQSPARYHQTQNLNSKVATQYPVPSTQYPQSQTPSLYQAQSSNSNSNSNSHANANASPRSPKLLRPAKKYQTIPASAVRGIDQRCRCLCLRMRSGGGFAIDVKVK</sequence>
<evidence type="ECO:0000256" key="1">
    <source>
        <dbReference type="SAM" id="MobiDB-lite"/>
    </source>
</evidence>
<protein>
    <submittedName>
        <fullName evidence="2">Uncharacterized protein</fullName>
    </submittedName>
</protein>
<proteinExistence type="predicted"/>
<name>G2YK87_BOTF4</name>
<dbReference type="EMBL" id="FQ790340">
    <property type="protein sequence ID" value="CCD52035.1"/>
    <property type="molecule type" value="Genomic_DNA"/>
</dbReference>
<feature type="compositionally biased region" description="Polar residues" evidence="1">
    <location>
        <begin position="1"/>
        <end position="11"/>
    </location>
</feature>
<reference evidence="3" key="1">
    <citation type="journal article" date="2011" name="PLoS Genet.">
        <title>Genomic analysis of the necrotrophic fungal pathogens Sclerotinia sclerotiorum and Botrytis cinerea.</title>
        <authorList>
            <person name="Amselem J."/>
            <person name="Cuomo C.A."/>
            <person name="van Kan J.A."/>
            <person name="Viaud M."/>
            <person name="Benito E.P."/>
            <person name="Couloux A."/>
            <person name="Coutinho P.M."/>
            <person name="de Vries R.P."/>
            <person name="Dyer P.S."/>
            <person name="Fillinger S."/>
            <person name="Fournier E."/>
            <person name="Gout L."/>
            <person name="Hahn M."/>
            <person name="Kohn L."/>
            <person name="Lapalu N."/>
            <person name="Plummer K.M."/>
            <person name="Pradier J.M."/>
            <person name="Quevillon E."/>
            <person name="Sharon A."/>
            <person name="Simon A."/>
            <person name="ten Have A."/>
            <person name="Tudzynski B."/>
            <person name="Tudzynski P."/>
            <person name="Wincker P."/>
            <person name="Andrew M."/>
            <person name="Anthouard V."/>
            <person name="Beever R.E."/>
            <person name="Beffa R."/>
            <person name="Benoit I."/>
            <person name="Bouzid O."/>
            <person name="Brault B."/>
            <person name="Chen Z."/>
            <person name="Choquer M."/>
            <person name="Collemare J."/>
            <person name="Cotton P."/>
            <person name="Danchin E.G."/>
            <person name="Da Silva C."/>
            <person name="Gautier A."/>
            <person name="Giraud C."/>
            <person name="Giraud T."/>
            <person name="Gonzalez C."/>
            <person name="Grossetete S."/>
            <person name="Guldener U."/>
            <person name="Henrissat B."/>
            <person name="Howlett B.J."/>
            <person name="Kodira C."/>
            <person name="Kretschmer M."/>
            <person name="Lappartient A."/>
            <person name="Leroch M."/>
            <person name="Levis C."/>
            <person name="Mauceli E."/>
            <person name="Neuveglise C."/>
            <person name="Oeser B."/>
            <person name="Pearson M."/>
            <person name="Poulain J."/>
            <person name="Poussereau N."/>
            <person name="Quesneville H."/>
            <person name="Rascle C."/>
            <person name="Schumacher J."/>
            <person name="Segurens B."/>
            <person name="Sexton A."/>
            <person name="Silva E."/>
            <person name="Sirven C."/>
            <person name="Soanes D.M."/>
            <person name="Talbot N.J."/>
            <person name="Templeton M."/>
            <person name="Yandava C."/>
            <person name="Yarden O."/>
            <person name="Zeng Q."/>
            <person name="Rollins J.A."/>
            <person name="Lebrun M.H."/>
            <person name="Dickman M."/>
        </authorList>
    </citation>
    <scope>NUCLEOTIDE SEQUENCE [LARGE SCALE GENOMIC DNA]</scope>
    <source>
        <strain evidence="3">T4</strain>
    </source>
</reference>
<feature type="region of interest" description="Disordered" evidence="1">
    <location>
        <begin position="1"/>
        <end position="86"/>
    </location>
</feature>
<dbReference type="AlphaFoldDB" id="G2YK87"/>
<organism evidence="2 3">
    <name type="scientific">Botryotinia fuckeliana (strain T4)</name>
    <name type="common">Noble rot fungus</name>
    <name type="synonym">Botrytis cinerea</name>
    <dbReference type="NCBI Taxonomy" id="999810"/>
    <lineage>
        <taxon>Eukaryota</taxon>
        <taxon>Fungi</taxon>
        <taxon>Dikarya</taxon>
        <taxon>Ascomycota</taxon>
        <taxon>Pezizomycotina</taxon>
        <taxon>Leotiomycetes</taxon>
        <taxon>Helotiales</taxon>
        <taxon>Sclerotiniaceae</taxon>
        <taxon>Botrytis</taxon>
    </lineage>
</organism>
<feature type="compositionally biased region" description="Low complexity" evidence="1">
    <location>
        <begin position="56"/>
        <end position="72"/>
    </location>
</feature>
<dbReference type="Proteomes" id="UP000008177">
    <property type="component" value="Unplaced contigs"/>
</dbReference>
<gene>
    <name evidence="2" type="ORF">BofuT4_P081940.1</name>
</gene>
<accession>G2YK87</accession>
<evidence type="ECO:0000313" key="2">
    <source>
        <dbReference type="EMBL" id="CCD52035.1"/>
    </source>
</evidence>
<dbReference type="InParanoid" id="G2YK87"/>